<dbReference type="EMBL" id="KV013395">
    <property type="protein sequence ID" value="KZV23692.1"/>
    <property type="molecule type" value="Genomic_DNA"/>
</dbReference>
<protein>
    <submittedName>
        <fullName evidence="2">MLO-like protein 11</fullName>
    </submittedName>
</protein>
<dbReference type="AlphaFoldDB" id="A0A2Z7AWS9"/>
<reference evidence="2 3" key="1">
    <citation type="journal article" date="2015" name="Proc. Natl. Acad. Sci. U.S.A.">
        <title>The resurrection genome of Boea hygrometrica: A blueprint for survival of dehydration.</title>
        <authorList>
            <person name="Xiao L."/>
            <person name="Yang G."/>
            <person name="Zhang L."/>
            <person name="Yang X."/>
            <person name="Zhao S."/>
            <person name="Ji Z."/>
            <person name="Zhou Q."/>
            <person name="Hu M."/>
            <person name="Wang Y."/>
            <person name="Chen M."/>
            <person name="Xu Y."/>
            <person name="Jin H."/>
            <person name="Xiao X."/>
            <person name="Hu G."/>
            <person name="Bao F."/>
            <person name="Hu Y."/>
            <person name="Wan P."/>
            <person name="Li L."/>
            <person name="Deng X."/>
            <person name="Kuang T."/>
            <person name="Xiang C."/>
            <person name="Zhu J.K."/>
            <person name="Oliver M.J."/>
            <person name="He Y."/>
        </authorList>
    </citation>
    <scope>NUCLEOTIDE SEQUENCE [LARGE SCALE GENOMIC DNA]</scope>
    <source>
        <strain evidence="3">cv. XS01</strain>
    </source>
</reference>
<evidence type="ECO:0000256" key="1">
    <source>
        <dbReference type="SAM" id="MobiDB-lite"/>
    </source>
</evidence>
<feature type="compositionally biased region" description="Polar residues" evidence="1">
    <location>
        <begin position="136"/>
        <end position="145"/>
    </location>
</feature>
<dbReference type="Proteomes" id="UP000250235">
    <property type="component" value="Unassembled WGS sequence"/>
</dbReference>
<feature type="compositionally biased region" description="Basic residues" evidence="1">
    <location>
        <begin position="8"/>
        <end position="19"/>
    </location>
</feature>
<feature type="region of interest" description="Disordered" evidence="1">
    <location>
        <begin position="1"/>
        <end position="50"/>
    </location>
</feature>
<keyword evidence="3" id="KW-1185">Reference proteome</keyword>
<evidence type="ECO:0000313" key="2">
    <source>
        <dbReference type="EMBL" id="KZV23692.1"/>
    </source>
</evidence>
<proteinExistence type="predicted"/>
<evidence type="ECO:0000313" key="3">
    <source>
        <dbReference type="Proteomes" id="UP000250235"/>
    </source>
</evidence>
<organism evidence="2 3">
    <name type="scientific">Dorcoceras hygrometricum</name>
    <dbReference type="NCBI Taxonomy" id="472368"/>
    <lineage>
        <taxon>Eukaryota</taxon>
        <taxon>Viridiplantae</taxon>
        <taxon>Streptophyta</taxon>
        <taxon>Embryophyta</taxon>
        <taxon>Tracheophyta</taxon>
        <taxon>Spermatophyta</taxon>
        <taxon>Magnoliopsida</taxon>
        <taxon>eudicotyledons</taxon>
        <taxon>Gunneridae</taxon>
        <taxon>Pentapetalae</taxon>
        <taxon>asterids</taxon>
        <taxon>lamiids</taxon>
        <taxon>Lamiales</taxon>
        <taxon>Gesneriaceae</taxon>
        <taxon>Didymocarpoideae</taxon>
        <taxon>Trichosporeae</taxon>
        <taxon>Loxocarpinae</taxon>
        <taxon>Dorcoceras</taxon>
    </lineage>
</organism>
<name>A0A2Z7AWS9_9LAMI</name>
<accession>A0A2Z7AWS9</accession>
<feature type="region of interest" description="Disordered" evidence="1">
    <location>
        <begin position="104"/>
        <end position="164"/>
    </location>
</feature>
<gene>
    <name evidence="2" type="ORF">F511_31295</name>
</gene>
<sequence>MHGAAMLRRARCAHHRPSKRASSSMRRPPDCATSTAHRRPACNNRAASVRSQAGHGAASARWCRARDRVGAAAHGGGRQQLKFFFVFNSEIRDSCNYGNNVLKDPSLSSDTTAAVDLQSGPRPESRHLRQPALEGMTNSARTETPLQADRNMSDHDKRRRTAAA</sequence>